<dbReference type="Proteomes" id="UP000005267">
    <property type="component" value="Chromosome"/>
</dbReference>
<evidence type="ECO:0000256" key="3">
    <source>
        <dbReference type="PROSITE-ProRule" id="PRU00464"/>
    </source>
</evidence>
<organism evidence="5 6">
    <name type="scientific">Advenella kashmirensis (strain DSM 17095 / LMG 22695 / WT001)</name>
    <name type="common">Tetrathiobacter kashmirensis</name>
    <dbReference type="NCBI Taxonomy" id="1036672"/>
    <lineage>
        <taxon>Bacteria</taxon>
        <taxon>Pseudomonadati</taxon>
        <taxon>Pseudomonadota</taxon>
        <taxon>Betaproteobacteria</taxon>
        <taxon>Burkholderiales</taxon>
        <taxon>Alcaligenaceae</taxon>
    </lineage>
</organism>
<dbReference type="EMBL" id="CP003555">
    <property type="protein sequence ID" value="AFK61742.1"/>
    <property type="molecule type" value="Genomic_DNA"/>
</dbReference>
<dbReference type="InterPro" id="IPR001310">
    <property type="entry name" value="Histidine_triad_HIT"/>
</dbReference>
<evidence type="ECO:0000256" key="1">
    <source>
        <dbReference type="PIRSR" id="PIRSR601310-1"/>
    </source>
</evidence>
<dbReference type="Pfam" id="PF01230">
    <property type="entry name" value="HIT"/>
    <property type="match status" value="1"/>
</dbReference>
<feature type="short sequence motif" description="Histidine triad motif" evidence="2 3">
    <location>
        <begin position="104"/>
        <end position="108"/>
    </location>
</feature>
<dbReference type="GO" id="GO:0003824">
    <property type="term" value="F:catalytic activity"/>
    <property type="evidence" value="ECO:0007669"/>
    <property type="project" value="InterPro"/>
</dbReference>
<dbReference type="GO" id="GO:0009117">
    <property type="term" value="P:nucleotide metabolic process"/>
    <property type="evidence" value="ECO:0007669"/>
    <property type="project" value="TreeGrafter"/>
</dbReference>
<feature type="domain" description="HIT" evidence="4">
    <location>
        <begin position="17"/>
        <end position="120"/>
    </location>
</feature>
<dbReference type="PRINTS" id="PR00332">
    <property type="entry name" value="HISTRIAD"/>
</dbReference>
<evidence type="ECO:0000313" key="5">
    <source>
        <dbReference type="EMBL" id="AFK61742.1"/>
    </source>
</evidence>
<dbReference type="InterPro" id="IPR011146">
    <property type="entry name" value="HIT-like"/>
</dbReference>
<evidence type="ECO:0000313" key="6">
    <source>
        <dbReference type="Proteomes" id="UP000005267"/>
    </source>
</evidence>
<dbReference type="HOGENOM" id="CLU_056776_3_1_4"/>
<keyword evidence="6" id="KW-1185">Reference proteome</keyword>
<dbReference type="InterPro" id="IPR036265">
    <property type="entry name" value="HIT-like_sf"/>
</dbReference>
<evidence type="ECO:0000256" key="2">
    <source>
        <dbReference type="PIRSR" id="PIRSR601310-3"/>
    </source>
</evidence>
<dbReference type="AlphaFoldDB" id="I3U9Q4"/>
<evidence type="ECO:0000259" key="4">
    <source>
        <dbReference type="PROSITE" id="PS51084"/>
    </source>
</evidence>
<dbReference type="PANTHER" id="PTHR46648">
    <property type="entry name" value="HIT FAMILY PROTEIN 1"/>
    <property type="match status" value="1"/>
</dbReference>
<reference evidence="5 6" key="1">
    <citation type="journal article" date="2011" name="J. Bacteriol.">
        <title>Whole-genome shotgun sequencing of the sulfur-oxidizing chemoautotroph Tetrathiobacter kashmirensis.</title>
        <authorList>
            <person name="Ghosh W."/>
            <person name="George A."/>
            <person name="Agarwal A."/>
            <person name="Raj P."/>
            <person name="Alam M."/>
            <person name="Pyne P."/>
            <person name="Das Gupta S.K."/>
        </authorList>
    </citation>
    <scope>NUCLEOTIDE SEQUENCE [LARGE SCALE GENOMIC DNA]</scope>
    <source>
        <strain evidence="5 6">WT001</strain>
    </source>
</reference>
<gene>
    <name evidence="5" type="ordered locus">TKWG_06505</name>
</gene>
<name>I3U9Q4_ADVKW</name>
<proteinExistence type="predicted"/>
<dbReference type="SUPFAM" id="SSF54197">
    <property type="entry name" value="HIT-like"/>
    <property type="match status" value="1"/>
</dbReference>
<dbReference type="RefSeq" id="WP_014749833.1">
    <property type="nucleotide sequence ID" value="NC_017964.1"/>
</dbReference>
<dbReference type="PANTHER" id="PTHR46648:SF1">
    <property type="entry name" value="ADENOSINE 5'-MONOPHOSPHORAMIDASE HNT1"/>
    <property type="match status" value="1"/>
</dbReference>
<dbReference type="KEGG" id="aka:TKWG_06505"/>
<dbReference type="PROSITE" id="PS51084">
    <property type="entry name" value="HIT_2"/>
    <property type="match status" value="1"/>
</dbReference>
<dbReference type="Gene3D" id="3.30.428.10">
    <property type="entry name" value="HIT-like"/>
    <property type="match status" value="1"/>
</dbReference>
<reference evidence="6" key="2">
    <citation type="journal article" date="2013" name="PLoS ONE">
        <title>Genome implosion elicits host-confinement in Alcaligenaceae: evidence from the comparative genomics of Tetrathiobacter kashmirensis, a pathogen in the making.</title>
        <authorList>
            <person name="Ghosh W."/>
            <person name="Alam M."/>
            <person name="Roy C."/>
            <person name="Pyne P."/>
            <person name="George A."/>
            <person name="Chakraborty R."/>
            <person name="Majumder S."/>
            <person name="Agarwal A."/>
            <person name="Chakraborty S."/>
            <person name="Majumdar S."/>
            <person name="Gupta S.K."/>
        </authorList>
    </citation>
    <scope>NUCLEOTIDE SEQUENCE [LARGE SCALE GENOMIC DNA]</scope>
    <source>
        <strain evidence="6">WT001</strain>
    </source>
</reference>
<accession>I3U9Q4</accession>
<protein>
    <recommendedName>
        <fullName evidence="4">HIT domain-containing protein</fullName>
    </recommendedName>
</protein>
<feature type="active site" description="Tele-AMP-histidine intermediate" evidence="1">
    <location>
        <position position="106"/>
    </location>
</feature>
<dbReference type="OrthoDB" id="9784774at2"/>
<sequence length="155" mass="17236">MPPYSNFEEETSTSACLFCAIANRKAPAHIVYEDHDFLAFLDINPIRPGHVQLIPCTHHAYFDDLSSDLAARMMQLGQRLARAMKAVHKVERVGFVFTGSDIAHVHAHLVPLIGHADITSTAYIEQKDLRFVNAPQASWDELIGQAELLKSTLAV</sequence>